<keyword evidence="3" id="KW-1185">Reference proteome</keyword>
<feature type="coiled-coil region" evidence="1">
    <location>
        <begin position="21"/>
        <end position="107"/>
    </location>
</feature>
<evidence type="ECO:0000313" key="3">
    <source>
        <dbReference type="Proteomes" id="UP000688137"/>
    </source>
</evidence>
<dbReference type="Proteomes" id="UP000688137">
    <property type="component" value="Unassembled WGS sequence"/>
</dbReference>
<evidence type="ECO:0000313" key="2">
    <source>
        <dbReference type="EMBL" id="CAD8045370.1"/>
    </source>
</evidence>
<name>A0A8S1JXG9_PARPR</name>
<keyword evidence="1" id="KW-0175">Coiled coil</keyword>
<sequence length="335" mass="40139">MKNRDEISQQIDVFTQKYYKISRQEGQIQELQQLKHEKQQIEQQNQELEKQISQIRTQSQDDLLLNLVLQNEISNLMKEMQNQEQLIKKYEEECLKLKNENSTLQNSLREANFNLQTHIDLLNKEKNNKIQPKIRIQNRNIEPKNDQVSIQNSQLFQSNYKKQINYRNKCGHYLDISKIQQQVYFAIKVNKIAQCTRCQASLSSKLCLLVQEYGRSYLEIKNQIELSKLQQNLQMKLKNHEKLIKCPNNKCQFFWICQNNQKVQFGSFTQQKNGFCYICGEYFVINSQIQDTFDSQQNFFDFEDFKDRRMFMSSNEMDALLYGSQINEKKQQTHF</sequence>
<evidence type="ECO:0000256" key="1">
    <source>
        <dbReference type="SAM" id="Coils"/>
    </source>
</evidence>
<proteinExistence type="predicted"/>
<organism evidence="2 3">
    <name type="scientific">Paramecium primaurelia</name>
    <dbReference type="NCBI Taxonomy" id="5886"/>
    <lineage>
        <taxon>Eukaryota</taxon>
        <taxon>Sar</taxon>
        <taxon>Alveolata</taxon>
        <taxon>Ciliophora</taxon>
        <taxon>Intramacronucleata</taxon>
        <taxon>Oligohymenophorea</taxon>
        <taxon>Peniculida</taxon>
        <taxon>Parameciidae</taxon>
        <taxon>Paramecium</taxon>
    </lineage>
</organism>
<comment type="caution">
    <text evidence="2">The sequence shown here is derived from an EMBL/GenBank/DDBJ whole genome shotgun (WGS) entry which is preliminary data.</text>
</comment>
<protein>
    <submittedName>
        <fullName evidence="2">Uncharacterized protein</fullName>
    </submittedName>
</protein>
<gene>
    <name evidence="2" type="ORF">PPRIM_AZ9-3.1.T0090385</name>
</gene>
<accession>A0A8S1JXG9</accession>
<reference evidence="2" key="1">
    <citation type="submission" date="2021-01" db="EMBL/GenBank/DDBJ databases">
        <authorList>
            <consortium name="Genoscope - CEA"/>
            <person name="William W."/>
        </authorList>
    </citation>
    <scope>NUCLEOTIDE SEQUENCE</scope>
</reference>
<dbReference type="EMBL" id="CAJJDM010000006">
    <property type="protein sequence ID" value="CAD8045370.1"/>
    <property type="molecule type" value="Genomic_DNA"/>
</dbReference>
<dbReference type="AlphaFoldDB" id="A0A8S1JXG9"/>